<dbReference type="Gene3D" id="2.60.40.640">
    <property type="match status" value="1"/>
</dbReference>
<comment type="caution">
    <text evidence="4">The sequence shown here is derived from an EMBL/GenBank/DDBJ whole genome shotgun (WGS) entry which is preliminary data.</text>
</comment>
<keyword evidence="3" id="KW-0653">Protein transport</keyword>
<organism evidence="4 5">
    <name type="scientific">Triparma retinervis</name>
    <dbReference type="NCBI Taxonomy" id="2557542"/>
    <lineage>
        <taxon>Eukaryota</taxon>
        <taxon>Sar</taxon>
        <taxon>Stramenopiles</taxon>
        <taxon>Ochrophyta</taxon>
        <taxon>Bolidophyceae</taxon>
        <taxon>Parmales</taxon>
        <taxon>Triparmaceae</taxon>
        <taxon>Triparma</taxon>
    </lineage>
</organism>
<keyword evidence="2" id="KW-0813">Transport</keyword>
<evidence type="ECO:0000256" key="3">
    <source>
        <dbReference type="ARBA" id="ARBA00022927"/>
    </source>
</evidence>
<dbReference type="PANTHER" id="PTHR12233">
    <property type="entry name" value="VACUOLAR PROTEIN SORTING 26 RELATED"/>
    <property type="match status" value="1"/>
</dbReference>
<evidence type="ECO:0000256" key="1">
    <source>
        <dbReference type="ARBA" id="ARBA00009100"/>
    </source>
</evidence>
<dbReference type="AlphaFoldDB" id="A0A9W6ZCA6"/>
<sequence length="251" mass="28358">MSIFGFGTNIKMQVNLDTPPSNVTKEIKLNSTSATSDNPQPGPNDNIEVRKLPVYTNLDKCSGSVALQLPQGKKCEHLGLKATLSRNYSGSLTSEKELCIQHQTTEPEINNSIKMEVGIEDCLHIEFEYEKQKYSLGDIIIGKIYFLLVRIKIKHMELAVIRRESAGAGPNLFNESETLLKFEVMDGAPVKGECIPVRLFLAGIPQDLTPTYRNVANKFSLKYYINLVLVDEEDRRYFKQQEVTLWRKTLG</sequence>
<dbReference type="GO" id="GO:0030904">
    <property type="term" value="C:retromer complex"/>
    <property type="evidence" value="ECO:0007669"/>
    <property type="project" value="UniProtKB-ARBA"/>
</dbReference>
<name>A0A9W6ZCA6_9STRA</name>
<evidence type="ECO:0000313" key="5">
    <source>
        <dbReference type="Proteomes" id="UP001165082"/>
    </source>
</evidence>
<dbReference type="InterPro" id="IPR028934">
    <property type="entry name" value="Vps26-related"/>
</dbReference>
<protein>
    <recommendedName>
        <fullName evidence="6">Vacuolar protein sorting-associated protein 26</fullName>
    </recommendedName>
</protein>
<keyword evidence="5" id="KW-1185">Reference proteome</keyword>
<gene>
    <name evidence="4" type="ORF">TrRE_jg1528</name>
</gene>
<comment type="similarity">
    <text evidence="1">Belongs to the VPS26 family.</text>
</comment>
<dbReference type="OrthoDB" id="3821113at2759"/>
<dbReference type="Proteomes" id="UP001165082">
    <property type="component" value="Unassembled WGS sequence"/>
</dbReference>
<evidence type="ECO:0000313" key="4">
    <source>
        <dbReference type="EMBL" id="GMH48682.1"/>
    </source>
</evidence>
<evidence type="ECO:0000256" key="2">
    <source>
        <dbReference type="ARBA" id="ARBA00022448"/>
    </source>
</evidence>
<dbReference type="InterPro" id="IPR014752">
    <property type="entry name" value="Arrestin-like_C"/>
</dbReference>
<reference evidence="4" key="1">
    <citation type="submission" date="2022-07" db="EMBL/GenBank/DDBJ databases">
        <title>Genome analysis of Parmales, a sister group of diatoms, reveals the evolutionary specialization of diatoms from phago-mixotrophs to photoautotrophs.</title>
        <authorList>
            <person name="Ban H."/>
            <person name="Sato S."/>
            <person name="Yoshikawa S."/>
            <person name="Kazumasa Y."/>
            <person name="Nakamura Y."/>
            <person name="Ichinomiya M."/>
            <person name="Saitoh K."/>
            <person name="Sato N."/>
            <person name="Blanc-Mathieu R."/>
            <person name="Endo H."/>
            <person name="Kuwata A."/>
            <person name="Ogata H."/>
        </authorList>
    </citation>
    <scope>NUCLEOTIDE SEQUENCE</scope>
</reference>
<dbReference type="FunFam" id="2.60.40.640:FF:000015">
    <property type="entry name" value="Vacuolar protein sorting-associated protein 26"/>
    <property type="match status" value="1"/>
</dbReference>
<proteinExistence type="inferred from homology"/>
<dbReference type="Pfam" id="PF03643">
    <property type="entry name" value="Vps26"/>
    <property type="match status" value="1"/>
</dbReference>
<dbReference type="EMBL" id="BRXZ01000611">
    <property type="protein sequence ID" value="GMH48682.1"/>
    <property type="molecule type" value="Genomic_DNA"/>
</dbReference>
<accession>A0A9W6ZCA6</accession>
<dbReference type="GO" id="GO:0006886">
    <property type="term" value="P:intracellular protein transport"/>
    <property type="evidence" value="ECO:0007669"/>
    <property type="project" value="InterPro"/>
</dbReference>
<evidence type="ECO:0008006" key="6">
    <source>
        <dbReference type="Google" id="ProtNLM"/>
    </source>
</evidence>